<evidence type="ECO:0000256" key="2">
    <source>
        <dbReference type="ARBA" id="ARBA00022969"/>
    </source>
</evidence>
<keyword evidence="4" id="KW-0183">Conidiation</keyword>
<dbReference type="InterPro" id="IPR018004">
    <property type="entry name" value="KilA/APSES_HTH"/>
</dbReference>
<feature type="domain" description="HTH APSES-type" evidence="7">
    <location>
        <begin position="63"/>
        <end position="174"/>
    </location>
</feature>
<feature type="region of interest" description="Disordered" evidence="5">
    <location>
        <begin position="167"/>
        <end position="261"/>
    </location>
</feature>
<protein>
    <recommendedName>
        <fullName evidence="7">HTH APSES-type domain-containing protein</fullName>
    </recommendedName>
</protein>
<evidence type="ECO:0000313" key="9">
    <source>
        <dbReference type="Proteomes" id="UP001140453"/>
    </source>
</evidence>
<keyword evidence="6" id="KW-1133">Transmembrane helix</keyword>
<dbReference type="GO" id="GO:0003677">
    <property type="term" value="F:DNA binding"/>
    <property type="evidence" value="ECO:0007669"/>
    <property type="project" value="InterPro"/>
</dbReference>
<dbReference type="EMBL" id="JAPEVB010000003">
    <property type="protein sequence ID" value="KAJ4390643.1"/>
    <property type="molecule type" value="Genomic_DNA"/>
</dbReference>
<dbReference type="Proteomes" id="UP001140453">
    <property type="component" value="Unassembled WGS sequence"/>
</dbReference>
<keyword evidence="9" id="KW-1185">Reference proteome</keyword>
<feature type="compositionally biased region" description="Low complexity" evidence="5">
    <location>
        <begin position="200"/>
        <end position="220"/>
    </location>
</feature>
<dbReference type="GO" id="GO:1990862">
    <property type="term" value="C:nuclear membrane complex Bqt3-Bqt4"/>
    <property type="evidence" value="ECO:0007669"/>
    <property type="project" value="InterPro"/>
</dbReference>
<evidence type="ECO:0000256" key="1">
    <source>
        <dbReference type="ARBA" id="ARBA00004123"/>
    </source>
</evidence>
<reference evidence="8" key="1">
    <citation type="submission" date="2022-10" db="EMBL/GenBank/DDBJ databases">
        <title>Tapping the CABI collections for fungal endophytes: first genome assemblies for Collariella, Neodidymelliopsis, Ascochyta clinopodiicola, Didymella pomorum, Didymosphaeria variabile, Neocosmospora piperis and Neocucurbitaria cava.</title>
        <authorList>
            <person name="Hill R."/>
        </authorList>
    </citation>
    <scope>NUCLEOTIDE SEQUENCE</scope>
    <source>
        <strain evidence="8">IMI 355082</strain>
    </source>
</reference>
<feature type="compositionally biased region" description="Acidic residues" evidence="5">
    <location>
        <begin position="366"/>
        <end position="377"/>
    </location>
</feature>
<evidence type="ECO:0000313" key="8">
    <source>
        <dbReference type="EMBL" id="KAJ4390643.1"/>
    </source>
</evidence>
<keyword evidence="6" id="KW-0472">Membrane</keyword>
<dbReference type="PANTHER" id="PTHR38044">
    <property type="entry name" value="BOUQUET FORMATION PROTEIN 4"/>
    <property type="match status" value="1"/>
</dbReference>
<evidence type="ECO:0000256" key="6">
    <source>
        <dbReference type="SAM" id="Phobius"/>
    </source>
</evidence>
<keyword evidence="3" id="KW-0539">Nucleus</keyword>
<proteinExistence type="predicted"/>
<dbReference type="FunFam" id="3.10.260.10:FF:000002">
    <property type="entry name" value="APSES transcription factor, putative"/>
    <property type="match status" value="1"/>
</dbReference>
<evidence type="ECO:0000259" key="7">
    <source>
        <dbReference type="PROSITE" id="PS51299"/>
    </source>
</evidence>
<comment type="caution">
    <text evidence="8">The sequence shown here is derived from an EMBL/GenBank/DDBJ whole genome shotgun (WGS) entry which is preliminary data.</text>
</comment>
<keyword evidence="6" id="KW-0812">Transmembrane</keyword>
<dbReference type="PROSITE" id="PS51299">
    <property type="entry name" value="HTH_APSES"/>
    <property type="match status" value="1"/>
</dbReference>
<dbReference type="GO" id="GO:0048315">
    <property type="term" value="P:conidium formation"/>
    <property type="evidence" value="ECO:0007669"/>
    <property type="project" value="UniProtKB-KW"/>
</dbReference>
<comment type="subcellular location">
    <subcellularLocation>
        <location evidence="1">Nucleus</location>
    </subcellularLocation>
</comment>
<sequence>MVPSRERSLPERRNPFMMGKIDNYDELVSKRRLGQTQLTARMVASLPSAQVDPTTLGVFDYAHLRAPLPKGIVSGIFKSSPNSYFLMRRSHDGFVSATGMFKATFPYAMAEDEEAERKFVKSLPSTSSEETAGNVWIPAEEALVLAQEYGITEWIKALLDPAEILPSNSNSDSPEKKISAPPKFIFRGHSPTTLVPPTPTSMRSTRSRRSASPSKAATKRGTASPRKRSARITASQTDSETPSSSRKPSLTNGDIPKLVPGEPLKVEDIKIESIEREPLSQLETVEEEPRVKVNVHEDIKTDFDGTEVKQTQFEMEVPFNAGVPGPEDGLRMMEEARRMVAAATEAESSGSATKKSAKGKRKAEEFDADNEPEEGAENGETSSALQPRAKKVKTEVEIKKQKVKRRALWGISVTLAVGAASVFAPYAMNFL</sequence>
<organism evidence="8 9">
    <name type="scientific">Gnomoniopsis smithogilvyi</name>
    <dbReference type="NCBI Taxonomy" id="1191159"/>
    <lineage>
        <taxon>Eukaryota</taxon>
        <taxon>Fungi</taxon>
        <taxon>Dikarya</taxon>
        <taxon>Ascomycota</taxon>
        <taxon>Pezizomycotina</taxon>
        <taxon>Sordariomycetes</taxon>
        <taxon>Sordariomycetidae</taxon>
        <taxon>Diaporthales</taxon>
        <taxon>Gnomoniaceae</taxon>
        <taxon>Gnomoniopsis</taxon>
    </lineage>
</organism>
<dbReference type="Gene3D" id="3.10.260.10">
    <property type="entry name" value="Transcription regulator HTH, APSES-type DNA-binding domain"/>
    <property type="match status" value="1"/>
</dbReference>
<dbReference type="GO" id="GO:0070197">
    <property type="term" value="P:meiotic attachment of telomere to nuclear envelope"/>
    <property type="evidence" value="ECO:0007669"/>
    <property type="project" value="InterPro"/>
</dbReference>
<dbReference type="InterPro" id="IPR036887">
    <property type="entry name" value="HTH_APSES_sf"/>
</dbReference>
<name>A0A9W8YS13_9PEZI</name>
<dbReference type="InterPro" id="IPR003163">
    <property type="entry name" value="Tscrpt_reg_HTH_APSES-type"/>
</dbReference>
<evidence type="ECO:0000256" key="4">
    <source>
        <dbReference type="ARBA" id="ARBA00023321"/>
    </source>
</evidence>
<dbReference type="InterPro" id="IPR037548">
    <property type="entry name" value="Bqt4"/>
</dbReference>
<feature type="compositionally biased region" description="Low complexity" evidence="5">
    <location>
        <begin position="341"/>
        <end position="354"/>
    </location>
</feature>
<dbReference type="SMART" id="SM01252">
    <property type="entry name" value="KilA-N"/>
    <property type="match status" value="1"/>
</dbReference>
<feature type="region of interest" description="Disordered" evidence="5">
    <location>
        <begin position="341"/>
        <end position="396"/>
    </location>
</feature>
<keyword evidence="2" id="KW-0749">Sporulation</keyword>
<evidence type="ECO:0000256" key="3">
    <source>
        <dbReference type="ARBA" id="ARBA00023242"/>
    </source>
</evidence>
<gene>
    <name evidence="8" type="ORF">N0V93_004241</name>
</gene>
<feature type="transmembrane region" description="Helical" evidence="6">
    <location>
        <begin position="407"/>
        <end position="428"/>
    </location>
</feature>
<dbReference type="GO" id="GO:0030435">
    <property type="term" value="P:sporulation resulting in formation of a cellular spore"/>
    <property type="evidence" value="ECO:0007669"/>
    <property type="project" value="UniProtKB-KW"/>
</dbReference>
<accession>A0A9W8YS13</accession>
<dbReference type="SUPFAM" id="SSF54616">
    <property type="entry name" value="DNA-binding domain of Mlu1-box binding protein MBP1"/>
    <property type="match status" value="1"/>
</dbReference>
<dbReference type="AlphaFoldDB" id="A0A9W8YS13"/>
<dbReference type="OrthoDB" id="5346159at2759"/>
<evidence type="ECO:0000256" key="5">
    <source>
        <dbReference type="SAM" id="MobiDB-lite"/>
    </source>
</evidence>
<dbReference type="GO" id="GO:0044820">
    <property type="term" value="P:mitotic telomere tethering at nuclear periphery"/>
    <property type="evidence" value="ECO:0007669"/>
    <property type="project" value="TreeGrafter"/>
</dbReference>
<feature type="compositionally biased region" description="Polar residues" evidence="5">
    <location>
        <begin position="232"/>
        <end position="252"/>
    </location>
</feature>
<dbReference type="PANTHER" id="PTHR38044:SF1">
    <property type="entry name" value="BOUQUET FORMATION PROTEIN 4"/>
    <property type="match status" value="1"/>
</dbReference>